<gene>
    <name evidence="1" type="ORF">BN948_04352</name>
</gene>
<evidence type="ECO:0000313" key="1">
    <source>
        <dbReference type="EMBL" id="CDN89912.1"/>
    </source>
</evidence>
<dbReference type="RefSeq" id="WP_009517853.1">
    <property type="nucleotide sequence ID" value="NZ_CCAE010000057.1"/>
</dbReference>
<accession>A0A1L1PIT8</accession>
<dbReference type="Proteomes" id="UP000028878">
    <property type="component" value="Unassembled WGS sequence"/>
</dbReference>
<name>A0A1L1PIT8_HYDIT</name>
<dbReference type="EMBL" id="CCAE010000057">
    <property type="protein sequence ID" value="CDN89912.1"/>
    <property type="molecule type" value="Genomic_DNA"/>
</dbReference>
<proteinExistence type="predicted"/>
<evidence type="ECO:0008006" key="3">
    <source>
        <dbReference type="Google" id="ProtNLM"/>
    </source>
</evidence>
<keyword evidence="2" id="KW-1185">Reference proteome</keyword>
<dbReference type="AlphaFoldDB" id="A0A1L1PIT8"/>
<evidence type="ECO:0000313" key="2">
    <source>
        <dbReference type="Proteomes" id="UP000028878"/>
    </source>
</evidence>
<organism evidence="1 2">
    <name type="scientific">Hydrogenophaga intermedia</name>
    <dbReference type="NCBI Taxonomy" id="65786"/>
    <lineage>
        <taxon>Bacteria</taxon>
        <taxon>Pseudomonadati</taxon>
        <taxon>Pseudomonadota</taxon>
        <taxon>Betaproteobacteria</taxon>
        <taxon>Burkholderiales</taxon>
        <taxon>Comamonadaceae</taxon>
        <taxon>Hydrogenophaga</taxon>
    </lineage>
</organism>
<reference evidence="2" key="1">
    <citation type="submission" date="2014-11" db="EMBL/GenBank/DDBJ databases">
        <title>Draft genome sequence of Hydrogenophaga intermedia S1.</title>
        <authorList>
            <person name="Gan H.M."/>
            <person name="Chew T.H."/>
            <person name="Stolz A."/>
        </authorList>
    </citation>
    <scope>NUCLEOTIDE SEQUENCE [LARGE SCALE GENOMIC DNA]</scope>
    <source>
        <strain evidence="2">S1</strain>
    </source>
</reference>
<sequence length="150" mass="16376">MPRPPEYDNLLKIGNFKEAASSKDSITQFLRTADDMIAAAKLPMPDSARFFLAYEGMFSVVMAVLEFYGVRPADTGGHRATAIRRVAVDLQLDVSRQSVLGRLHDVRNRVTYRAPLPPITKADADALQAILQEMLVAGKALITTSAGADQ</sequence>
<protein>
    <recommendedName>
        <fullName evidence="3">HEPN domain-containing protein</fullName>
    </recommendedName>
</protein>